<name>R0CVI9_9FIRM</name>
<organism evidence="1 2">
    <name type="scientific">[Clostridium] clostridioforme 90A6</name>
    <dbReference type="NCBI Taxonomy" id="999406"/>
    <lineage>
        <taxon>Bacteria</taxon>
        <taxon>Bacillati</taxon>
        <taxon>Bacillota</taxon>
        <taxon>Clostridia</taxon>
        <taxon>Lachnospirales</taxon>
        <taxon>Lachnospiraceae</taxon>
        <taxon>Enterocloster</taxon>
    </lineage>
</organism>
<keyword evidence="2" id="KW-1185">Reference proteome</keyword>
<dbReference type="RefSeq" id="WP_002586357.1">
    <property type="nucleotide sequence ID" value="NZ_KB851034.1"/>
</dbReference>
<dbReference type="EMBL" id="AGYL01000016">
    <property type="protein sequence ID" value="ENZ65103.1"/>
    <property type="molecule type" value="Genomic_DNA"/>
</dbReference>
<dbReference type="PATRIC" id="fig|999406.3.peg.2494"/>
<evidence type="ECO:0000313" key="2">
    <source>
        <dbReference type="Proteomes" id="UP000013180"/>
    </source>
</evidence>
<evidence type="ECO:0000313" key="1">
    <source>
        <dbReference type="EMBL" id="ENZ65103.1"/>
    </source>
</evidence>
<accession>R0CVI9</accession>
<proteinExistence type="predicted"/>
<dbReference type="HOGENOM" id="CLU_2129660_0_0_9"/>
<dbReference type="Proteomes" id="UP000013180">
    <property type="component" value="Unassembled WGS sequence"/>
</dbReference>
<protein>
    <submittedName>
        <fullName evidence="1">Uncharacterized protein</fullName>
    </submittedName>
</protein>
<gene>
    <name evidence="1" type="ORF">HMPREF1083_02294</name>
</gene>
<sequence>MIKIAKLATAHMFDENNPEDSDYELWKSIAEYMDGENAYVVESIAMEGEYVFLGLCDRSKDKELAYMMEQDSMTGVFIDDREEFEAAWESNEYEHEGCFCIEPKWIEAFTHLAEEGVGHGKTDII</sequence>
<reference evidence="1" key="1">
    <citation type="submission" date="2013-01" db="EMBL/GenBank/DDBJ databases">
        <title>The Genome Sequence of Clostridium clostridioforme 90A6.</title>
        <authorList>
            <consortium name="The Broad Institute Genome Sequencing Platform"/>
            <person name="Earl A."/>
            <person name="Ward D."/>
            <person name="Feldgarden M."/>
            <person name="Gevers D."/>
            <person name="Courvalin P."/>
            <person name="Lambert T."/>
            <person name="Walker B."/>
            <person name="Young S.K."/>
            <person name="Zeng Q."/>
            <person name="Gargeya S."/>
            <person name="Fitzgerald M."/>
            <person name="Haas B."/>
            <person name="Abouelleil A."/>
            <person name="Alvarado L."/>
            <person name="Arachchi H.M."/>
            <person name="Berlin A.M."/>
            <person name="Chapman S.B."/>
            <person name="Dewar J."/>
            <person name="Goldberg J."/>
            <person name="Griggs A."/>
            <person name="Gujja S."/>
            <person name="Hansen M."/>
            <person name="Howarth C."/>
            <person name="Imamovic A."/>
            <person name="Larimer J."/>
            <person name="McCowan C."/>
            <person name="Murphy C."/>
            <person name="Neiman D."/>
            <person name="Pearson M."/>
            <person name="Priest M."/>
            <person name="Roberts A."/>
            <person name="Saif S."/>
            <person name="Shea T."/>
            <person name="Sisk P."/>
            <person name="Sykes S."/>
            <person name="Wortman J."/>
            <person name="Nusbaum C."/>
            <person name="Birren B."/>
        </authorList>
    </citation>
    <scope>NUCLEOTIDE SEQUENCE [LARGE SCALE GENOMIC DNA]</scope>
    <source>
        <strain evidence="1">90A6</strain>
    </source>
</reference>
<dbReference type="AlphaFoldDB" id="R0CVI9"/>
<comment type="caution">
    <text evidence="1">The sequence shown here is derived from an EMBL/GenBank/DDBJ whole genome shotgun (WGS) entry which is preliminary data.</text>
</comment>